<dbReference type="EMBL" id="CP036287">
    <property type="protein sequence ID" value="QDU66852.1"/>
    <property type="molecule type" value="Genomic_DNA"/>
</dbReference>
<dbReference type="EC" id="2.4.1.289" evidence="5"/>
<reference evidence="5 6" key="1">
    <citation type="submission" date="2019-02" db="EMBL/GenBank/DDBJ databases">
        <title>Deep-cultivation of Planctomycetes and their phenomic and genomic characterization uncovers novel biology.</title>
        <authorList>
            <person name="Wiegand S."/>
            <person name="Jogler M."/>
            <person name="Boedeker C."/>
            <person name="Pinto D."/>
            <person name="Vollmers J."/>
            <person name="Rivas-Marin E."/>
            <person name="Kohn T."/>
            <person name="Peeters S.H."/>
            <person name="Heuer A."/>
            <person name="Rast P."/>
            <person name="Oberbeckmann S."/>
            <person name="Bunk B."/>
            <person name="Jeske O."/>
            <person name="Meyerdierks A."/>
            <person name="Storesund J.E."/>
            <person name="Kallscheuer N."/>
            <person name="Luecker S."/>
            <person name="Lage O.M."/>
            <person name="Pohl T."/>
            <person name="Merkel B.J."/>
            <person name="Hornburger P."/>
            <person name="Mueller R.-W."/>
            <person name="Bruemmer F."/>
            <person name="Labrenz M."/>
            <person name="Spormann A.M."/>
            <person name="Op den Camp H."/>
            <person name="Overmann J."/>
            <person name="Amann R."/>
            <person name="Jetten M.S.M."/>
            <person name="Mascher T."/>
            <person name="Medema M.H."/>
            <person name="Devos D.P."/>
            <person name="Kaster A.-K."/>
            <person name="Ovreas L."/>
            <person name="Rohde M."/>
            <person name="Galperin M.Y."/>
            <person name="Jogler C."/>
        </authorList>
    </citation>
    <scope>NUCLEOTIDE SEQUENCE [LARGE SCALE GENOMIC DNA]</scope>
    <source>
        <strain evidence="5 6">Pla133</strain>
    </source>
</reference>
<dbReference type="AlphaFoldDB" id="A0A518BIQ0"/>
<keyword evidence="6" id="KW-1185">Reference proteome</keyword>
<dbReference type="SUPFAM" id="SSF53448">
    <property type="entry name" value="Nucleotide-diphospho-sugar transferases"/>
    <property type="match status" value="1"/>
</dbReference>
<evidence type="ECO:0000259" key="4">
    <source>
        <dbReference type="Pfam" id="PF00535"/>
    </source>
</evidence>
<dbReference type="Gene3D" id="3.90.550.10">
    <property type="entry name" value="Spore Coat Polysaccharide Biosynthesis Protein SpsA, Chain A"/>
    <property type="match status" value="1"/>
</dbReference>
<evidence type="ECO:0000256" key="2">
    <source>
        <dbReference type="ARBA" id="ARBA00022676"/>
    </source>
</evidence>
<proteinExistence type="inferred from homology"/>
<dbReference type="GO" id="GO:0102096">
    <property type="term" value="F:decaprenyl-N-acetyl-alpha-D-glucosaminyl-pyrophosphate:dTDP-alpha-L-rhamnose rhamnosyltransferase activity"/>
    <property type="evidence" value="ECO:0007669"/>
    <property type="project" value="UniProtKB-EC"/>
</dbReference>
<evidence type="ECO:0000256" key="1">
    <source>
        <dbReference type="ARBA" id="ARBA00006739"/>
    </source>
</evidence>
<keyword evidence="2 5" id="KW-0328">Glycosyltransferase</keyword>
<protein>
    <submittedName>
        <fullName evidence="5">N-acetylglucosaminyl-diphospho-decaprenol L-rhamnosyltransferase</fullName>
        <ecNumber evidence="5">2.4.1.289</ecNumber>
    </submittedName>
</protein>
<name>A0A518BIQ0_9BACT</name>
<evidence type="ECO:0000256" key="3">
    <source>
        <dbReference type="ARBA" id="ARBA00022679"/>
    </source>
</evidence>
<gene>
    <name evidence="5" type="primary">wbbL_3</name>
    <name evidence="5" type="ORF">Pla133_19280</name>
</gene>
<feature type="domain" description="Glycosyltransferase 2-like" evidence="4">
    <location>
        <begin position="14"/>
        <end position="143"/>
    </location>
</feature>
<dbReference type="PANTHER" id="PTHR43179:SF12">
    <property type="entry name" value="GALACTOFURANOSYLTRANSFERASE GLFT2"/>
    <property type="match status" value="1"/>
</dbReference>
<dbReference type="Proteomes" id="UP000316921">
    <property type="component" value="Chromosome"/>
</dbReference>
<organism evidence="5 6">
    <name type="scientific">Engelhardtia mirabilis</name>
    <dbReference type="NCBI Taxonomy" id="2528011"/>
    <lineage>
        <taxon>Bacteria</taxon>
        <taxon>Pseudomonadati</taxon>
        <taxon>Planctomycetota</taxon>
        <taxon>Planctomycetia</taxon>
        <taxon>Planctomycetia incertae sedis</taxon>
        <taxon>Engelhardtia</taxon>
    </lineage>
</organism>
<dbReference type="InterPro" id="IPR029044">
    <property type="entry name" value="Nucleotide-diphossugar_trans"/>
</dbReference>
<dbReference type="Pfam" id="PF00535">
    <property type="entry name" value="Glycos_transf_2"/>
    <property type="match status" value="1"/>
</dbReference>
<accession>A0A518BIQ0</accession>
<keyword evidence="3 5" id="KW-0808">Transferase</keyword>
<dbReference type="InterPro" id="IPR001173">
    <property type="entry name" value="Glyco_trans_2-like"/>
</dbReference>
<dbReference type="KEGG" id="pbap:Pla133_19280"/>
<dbReference type="RefSeq" id="WP_145064654.1">
    <property type="nucleotide sequence ID" value="NZ_CP036287.1"/>
</dbReference>
<comment type="similarity">
    <text evidence="1">Belongs to the glycosyltransferase 2 family.</text>
</comment>
<dbReference type="PANTHER" id="PTHR43179">
    <property type="entry name" value="RHAMNOSYLTRANSFERASE WBBL"/>
    <property type="match status" value="1"/>
</dbReference>
<evidence type="ECO:0000313" key="6">
    <source>
        <dbReference type="Proteomes" id="UP000316921"/>
    </source>
</evidence>
<evidence type="ECO:0000313" key="5">
    <source>
        <dbReference type="EMBL" id="QDU66852.1"/>
    </source>
</evidence>
<sequence length="324" mass="36542">MSGSSDANPSRPVSVVMPCLDDRELLREHLPPLLAECARRGLGDEVLVVDDTGRDALSAWLAEHFPQVRCVAREVNGGFARALLDGAQRARHELLFAMNPDILVHPGFLEPLIAQLAEDEVHSVVPKILLRGQPDEIESLVEIDHRRDLAYVRQRGLEGEAARFDGAARDVNYAIGGAMLVRRSEFVAAGGFDPLYEPFYYEDVDLGFAAWRAGRRVVYEPASVVEHHHRGTIAKHVDERLVVAVIERNRLLFQWRFLDTPESVERHLSGLYRAILDAHLRDERQELIWIALALEQLEALRESRARLGPAARTYDEVCERSRPS</sequence>